<reference evidence="2" key="1">
    <citation type="journal article" date="2014" name="Genome Biol.">
        <title>Transcriptome and methylome profiling reveals relics of genome dominance in the mesopolyploid Brassica oleracea.</title>
        <authorList>
            <person name="Parkin I.A."/>
            <person name="Koh C."/>
            <person name="Tang H."/>
            <person name="Robinson S.J."/>
            <person name="Kagale S."/>
            <person name="Clarke W.E."/>
            <person name="Town C.D."/>
            <person name="Nixon J."/>
            <person name="Krishnakumar V."/>
            <person name="Bidwell S.L."/>
            <person name="Denoeud F."/>
            <person name="Belcram H."/>
            <person name="Links M.G."/>
            <person name="Just J."/>
            <person name="Clarke C."/>
            <person name="Bender T."/>
            <person name="Huebert T."/>
            <person name="Mason A.S."/>
            <person name="Pires J.C."/>
            <person name="Barker G."/>
            <person name="Moore J."/>
            <person name="Walley P.G."/>
            <person name="Manoli S."/>
            <person name="Batley J."/>
            <person name="Edwards D."/>
            <person name="Nelson M.N."/>
            <person name="Wang X."/>
            <person name="Paterson A.H."/>
            <person name="King G."/>
            <person name="Bancroft I."/>
            <person name="Chalhoub B."/>
            <person name="Sharpe A.G."/>
        </authorList>
    </citation>
    <scope>NUCLEOTIDE SEQUENCE [LARGE SCALE GENOMIC DNA]</scope>
    <source>
        <strain evidence="2">cv. TO1000</strain>
    </source>
</reference>
<sequence length="64" mass="7387">MEESEEESEQEEVETEDEEEEEEKQTGASSSLAEVTCFLLCWWSREQAGNSLTTGGDARYIHYY</sequence>
<feature type="region of interest" description="Disordered" evidence="1">
    <location>
        <begin position="1"/>
        <end position="31"/>
    </location>
</feature>
<evidence type="ECO:0000256" key="1">
    <source>
        <dbReference type="SAM" id="MobiDB-lite"/>
    </source>
</evidence>
<proteinExistence type="predicted"/>
<dbReference type="AlphaFoldDB" id="A0A0D2ZV85"/>
<keyword evidence="3" id="KW-1185">Reference proteome</keyword>
<name>A0A0D2ZV85_BRAOL</name>
<evidence type="ECO:0000313" key="3">
    <source>
        <dbReference type="Proteomes" id="UP000032141"/>
    </source>
</evidence>
<feature type="compositionally biased region" description="Acidic residues" evidence="1">
    <location>
        <begin position="1"/>
        <end position="23"/>
    </location>
</feature>
<dbReference type="EnsemblPlants" id="Bo01541s010.1">
    <property type="protein sequence ID" value="Bo01541s010.1"/>
    <property type="gene ID" value="Bo01541s010"/>
</dbReference>
<accession>A0A0D2ZV85</accession>
<dbReference type="HOGENOM" id="CLU_2870732_0_0_1"/>
<dbReference type="Gramene" id="Bo01541s010.1">
    <property type="protein sequence ID" value="Bo01541s010.1"/>
    <property type="gene ID" value="Bo01541s010"/>
</dbReference>
<dbReference type="Proteomes" id="UP000032141">
    <property type="component" value="Unassembled WGS sequence"/>
</dbReference>
<reference evidence="2" key="2">
    <citation type="submission" date="2015-06" db="UniProtKB">
        <authorList>
            <consortium name="EnsemblPlants"/>
        </authorList>
    </citation>
    <scope>IDENTIFICATION</scope>
</reference>
<evidence type="ECO:0000313" key="2">
    <source>
        <dbReference type="EnsemblPlants" id="Bo01541s010.1"/>
    </source>
</evidence>
<organism evidence="2 3">
    <name type="scientific">Brassica oleracea var. oleracea</name>
    <dbReference type="NCBI Taxonomy" id="109376"/>
    <lineage>
        <taxon>Eukaryota</taxon>
        <taxon>Viridiplantae</taxon>
        <taxon>Streptophyta</taxon>
        <taxon>Embryophyta</taxon>
        <taxon>Tracheophyta</taxon>
        <taxon>Spermatophyta</taxon>
        <taxon>Magnoliopsida</taxon>
        <taxon>eudicotyledons</taxon>
        <taxon>Gunneridae</taxon>
        <taxon>Pentapetalae</taxon>
        <taxon>rosids</taxon>
        <taxon>malvids</taxon>
        <taxon>Brassicales</taxon>
        <taxon>Brassicaceae</taxon>
        <taxon>Brassiceae</taxon>
        <taxon>Brassica</taxon>
    </lineage>
</organism>
<protein>
    <submittedName>
        <fullName evidence="2">Uncharacterized protein</fullName>
    </submittedName>
</protein>